<dbReference type="AlphaFoldDB" id="A0A9D2Q8V1"/>
<dbReference type="Gene3D" id="3.30.360.10">
    <property type="entry name" value="Dihydrodipicolinate Reductase, domain 2"/>
    <property type="match status" value="1"/>
</dbReference>
<reference evidence="2" key="2">
    <citation type="submission" date="2021-04" db="EMBL/GenBank/DDBJ databases">
        <authorList>
            <person name="Gilroy R."/>
        </authorList>
    </citation>
    <scope>NUCLEOTIDE SEQUENCE</scope>
    <source>
        <strain evidence="2">5933</strain>
    </source>
</reference>
<accession>A0A9D2Q8V1</accession>
<sequence>MKVLIVGMGSMGKRRARLLKGMMPDVQLFGVDASPQRCEEAQALGICMFSDLHAALAQENYDAALVCTAPLTHAGIIDALLDADLNVFTELNLVSDGYEALMKKAADKNLVLFLSSTMLYRAETQYIKQKVQAFDKPVNYLYHIGQYLPDWHPWESYKNFFVGDKRTGGVREIFGIDLPWLIDTFGEVERIHVEKDSISTLEIDYPDSCFVTLRHKNGVKGFLAVDVVSPKAVRNFEVYGEGLHLFWEGNPKALYRYDAQQKQKLSVDTYTAFEHDERYSDNIVENAYVDELQNFLDVLAGKAQPRWSFEKDLGVIALMEKIEEA</sequence>
<organism evidence="2 3">
    <name type="scientific">Candidatus Ruthenibacterium merdavium</name>
    <dbReference type="NCBI Taxonomy" id="2838752"/>
    <lineage>
        <taxon>Bacteria</taxon>
        <taxon>Bacillati</taxon>
        <taxon>Bacillota</taxon>
        <taxon>Clostridia</taxon>
        <taxon>Eubacteriales</taxon>
        <taxon>Oscillospiraceae</taxon>
        <taxon>Ruthenibacterium</taxon>
    </lineage>
</organism>
<comment type="caution">
    <text evidence="2">The sequence shown here is derived from an EMBL/GenBank/DDBJ whole genome shotgun (WGS) entry which is preliminary data.</text>
</comment>
<dbReference type="Gene3D" id="3.40.50.720">
    <property type="entry name" value="NAD(P)-binding Rossmann-like Domain"/>
    <property type="match status" value="1"/>
</dbReference>
<dbReference type="Proteomes" id="UP000823918">
    <property type="component" value="Unassembled WGS sequence"/>
</dbReference>
<feature type="domain" description="Gfo/Idh/MocA-like oxidoreductase N-terminal" evidence="1">
    <location>
        <begin position="1"/>
        <end position="91"/>
    </location>
</feature>
<proteinExistence type="predicted"/>
<dbReference type="GO" id="GO:0000166">
    <property type="term" value="F:nucleotide binding"/>
    <property type="evidence" value="ECO:0007669"/>
    <property type="project" value="InterPro"/>
</dbReference>
<dbReference type="InterPro" id="IPR051450">
    <property type="entry name" value="Gfo/Idh/MocA_Oxidoreductases"/>
</dbReference>
<reference evidence="2" key="1">
    <citation type="journal article" date="2021" name="PeerJ">
        <title>Extensive microbial diversity within the chicken gut microbiome revealed by metagenomics and culture.</title>
        <authorList>
            <person name="Gilroy R."/>
            <person name="Ravi A."/>
            <person name="Getino M."/>
            <person name="Pursley I."/>
            <person name="Horton D.L."/>
            <person name="Alikhan N.F."/>
            <person name="Baker D."/>
            <person name="Gharbi K."/>
            <person name="Hall N."/>
            <person name="Watson M."/>
            <person name="Adriaenssens E.M."/>
            <person name="Foster-Nyarko E."/>
            <person name="Jarju S."/>
            <person name="Secka A."/>
            <person name="Antonio M."/>
            <person name="Oren A."/>
            <person name="Chaudhuri R.R."/>
            <person name="La Ragione R."/>
            <person name="Hildebrand F."/>
            <person name="Pallen M.J."/>
        </authorList>
    </citation>
    <scope>NUCLEOTIDE SEQUENCE</scope>
    <source>
        <strain evidence="2">5933</strain>
    </source>
</reference>
<evidence type="ECO:0000313" key="2">
    <source>
        <dbReference type="EMBL" id="HJC73020.1"/>
    </source>
</evidence>
<dbReference type="PANTHER" id="PTHR43377">
    <property type="entry name" value="BILIVERDIN REDUCTASE A"/>
    <property type="match status" value="1"/>
</dbReference>
<dbReference type="SUPFAM" id="SSF55347">
    <property type="entry name" value="Glyceraldehyde-3-phosphate dehydrogenase-like, C-terminal domain"/>
    <property type="match status" value="1"/>
</dbReference>
<gene>
    <name evidence="2" type="ORF">H9698_09560</name>
</gene>
<dbReference type="EMBL" id="DWWA01000050">
    <property type="protein sequence ID" value="HJC73020.1"/>
    <property type="molecule type" value="Genomic_DNA"/>
</dbReference>
<evidence type="ECO:0000313" key="3">
    <source>
        <dbReference type="Proteomes" id="UP000823918"/>
    </source>
</evidence>
<protein>
    <submittedName>
        <fullName evidence="2">Gfo/Idh/MocA family oxidoreductase</fullName>
    </submittedName>
</protein>
<dbReference type="Pfam" id="PF01408">
    <property type="entry name" value="GFO_IDH_MocA"/>
    <property type="match status" value="1"/>
</dbReference>
<name>A0A9D2Q8V1_9FIRM</name>
<dbReference type="SUPFAM" id="SSF51735">
    <property type="entry name" value="NAD(P)-binding Rossmann-fold domains"/>
    <property type="match status" value="1"/>
</dbReference>
<evidence type="ECO:0000259" key="1">
    <source>
        <dbReference type="Pfam" id="PF01408"/>
    </source>
</evidence>
<dbReference type="InterPro" id="IPR000683">
    <property type="entry name" value="Gfo/Idh/MocA-like_OxRdtase_N"/>
</dbReference>
<dbReference type="InterPro" id="IPR036291">
    <property type="entry name" value="NAD(P)-bd_dom_sf"/>
</dbReference>
<dbReference type="PANTHER" id="PTHR43377:SF1">
    <property type="entry name" value="BILIVERDIN REDUCTASE A"/>
    <property type="match status" value="1"/>
</dbReference>